<evidence type="ECO:0000256" key="3">
    <source>
        <dbReference type="ARBA" id="ARBA00022692"/>
    </source>
</evidence>
<gene>
    <name evidence="8" type="ORF">HNR65_002293</name>
</gene>
<feature type="transmembrane region" description="Helical" evidence="6">
    <location>
        <begin position="12"/>
        <end position="29"/>
    </location>
</feature>
<accession>A0A7W0HL54</accession>
<dbReference type="EMBL" id="JACDUS010000006">
    <property type="protein sequence ID" value="MBA2881959.1"/>
    <property type="molecule type" value="Genomic_DNA"/>
</dbReference>
<feature type="domain" description="Metallo-beta-lactamase" evidence="7">
    <location>
        <begin position="568"/>
        <end position="779"/>
    </location>
</feature>
<dbReference type="InterPro" id="IPR036866">
    <property type="entry name" value="RibonucZ/Hydroxyglut_hydro"/>
</dbReference>
<keyword evidence="5 6" id="KW-0472">Membrane</keyword>
<evidence type="ECO:0000256" key="6">
    <source>
        <dbReference type="SAM" id="Phobius"/>
    </source>
</evidence>
<dbReference type="AlphaFoldDB" id="A0A7W0HL54"/>
<feature type="transmembrane region" description="Helical" evidence="6">
    <location>
        <begin position="323"/>
        <end position="342"/>
    </location>
</feature>
<dbReference type="NCBIfam" id="TIGR00361">
    <property type="entry name" value="ComEC_Rec2"/>
    <property type="match status" value="1"/>
</dbReference>
<proteinExistence type="predicted"/>
<feature type="transmembrane region" description="Helical" evidence="6">
    <location>
        <begin position="372"/>
        <end position="388"/>
    </location>
</feature>
<feature type="transmembrane region" description="Helical" evidence="6">
    <location>
        <begin position="292"/>
        <end position="317"/>
    </location>
</feature>
<feature type="transmembrane region" description="Helical" evidence="6">
    <location>
        <begin position="530"/>
        <end position="550"/>
    </location>
</feature>
<evidence type="ECO:0000256" key="4">
    <source>
        <dbReference type="ARBA" id="ARBA00022989"/>
    </source>
</evidence>
<evidence type="ECO:0000259" key="7">
    <source>
        <dbReference type="SMART" id="SM00849"/>
    </source>
</evidence>
<evidence type="ECO:0000256" key="1">
    <source>
        <dbReference type="ARBA" id="ARBA00004651"/>
    </source>
</evidence>
<comment type="subcellular location">
    <subcellularLocation>
        <location evidence="1">Cell membrane</location>
        <topology evidence="1">Multi-pass membrane protein</topology>
    </subcellularLocation>
</comment>
<dbReference type="InterPro" id="IPR035681">
    <property type="entry name" value="ComA-like_MBL"/>
</dbReference>
<feature type="transmembrane region" description="Helical" evidence="6">
    <location>
        <begin position="457"/>
        <end position="478"/>
    </location>
</feature>
<dbReference type="InterPro" id="IPR004477">
    <property type="entry name" value="ComEC_N"/>
</dbReference>
<keyword evidence="3 6" id="KW-0812">Transmembrane</keyword>
<feature type="transmembrane region" description="Helical" evidence="6">
    <location>
        <begin position="35"/>
        <end position="51"/>
    </location>
</feature>
<dbReference type="Pfam" id="PF03772">
    <property type="entry name" value="Competence"/>
    <property type="match status" value="1"/>
</dbReference>
<dbReference type="Proteomes" id="UP000525298">
    <property type="component" value="Unassembled WGS sequence"/>
</dbReference>
<evidence type="ECO:0000313" key="9">
    <source>
        <dbReference type="Proteomes" id="UP000525298"/>
    </source>
</evidence>
<feature type="transmembrane region" description="Helical" evidence="6">
    <location>
        <begin position="408"/>
        <end position="424"/>
    </location>
</feature>
<protein>
    <submittedName>
        <fullName evidence="8">Competence protein ComEC</fullName>
    </submittedName>
</protein>
<dbReference type="GO" id="GO:0005886">
    <property type="term" value="C:plasma membrane"/>
    <property type="evidence" value="ECO:0007669"/>
    <property type="project" value="UniProtKB-SubCell"/>
</dbReference>
<evidence type="ECO:0000256" key="5">
    <source>
        <dbReference type="ARBA" id="ARBA00023136"/>
    </source>
</evidence>
<dbReference type="Pfam" id="PF00753">
    <property type="entry name" value="Lactamase_B"/>
    <property type="match status" value="1"/>
</dbReference>
<keyword evidence="9" id="KW-1185">Reference proteome</keyword>
<feature type="transmembrane region" description="Helical" evidence="6">
    <location>
        <begin position="430"/>
        <end position="450"/>
    </location>
</feature>
<dbReference type="Pfam" id="PF13567">
    <property type="entry name" value="DUF4131"/>
    <property type="match status" value="1"/>
</dbReference>
<evidence type="ECO:0000313" key="8">
    <source>
        <dbReference type="EMBL" id="MBA2881959.1"/>
    </source>
</evidence>
<feature type="transmembrane region" description="Helical" evidence="6">
    <location>
        <begin position="63"/>
        <end position="82"/>
    </location>
</feature>
<dbReference type="InterPro" id="IPR052159">
    <property type="entry name" value="Competence_DNA_uptake"/>
</dbReference>
<keyword evidence="4 6" id="KW-1133">Transmembrane helix</keyword>
<organism evidence="8 9">
    <name type="scientific">Desulfosalsimonas propionicica</name>
    <dbReference type="NCBI Taxonomy" id="332175"/>
    <lineage>
        <taxon>Bacteria</taxon>
        <taxon>Pseudomonadati</taxon>
        <taxon>Thermodesulfobacteriota</taxon>
        <taxon>Desulfobacteria</taxon>
        <taxon>Desulfobacterales</taxon>
        <taxon>Desulfosalsimonadaceae</taxon>
        <taxon>Desulfosalsimonas</taxon>
    </lineage>
</organism>
<keyword evidence="2" id="KW-1003">Cell membrane</keyword>
<reference evidence="8 9" key="1">
    <citation type="submission" date="2020-07" db="EMBL/GenBank/DDBJ databases">
        <title>Genomic Encyclopedia of Type Strains, Phase IV (KMG-IV): sequencing the most valuable type-strain genomes for metagenomic binning, comparative biology and taxonomic classification.</title>
        <authorList>
            <person name="Goeker M."/>
        </authorList>
    </citation>
    <scope>NUCLEOTIDE SEQUENCE [LARGE SCALE GENOMIC DNA]</scope>
    <source>
        <strain evidence="8 9">DSM 17721</strain>
    </source>
</reference>
<dbReference type="InterPro" id="IPR004797">
    <property type="entry name" value="Competence_ComEC/Rec2"/>
</dbReference>
<name>A0A7W0HL54_9BACT</name>
<dbReference type="SMART" id="SM00849">
    <property type="entry name" value="Lactamase_B"/>
    <property type="match status" value="1"/>
</dbReference>
<dbReference type="GO" id="GO:0030420">
    <property type="term" value="P:establishment of competence for transformation"/>
    <property type="evidence" value="ECO:0007669"/>
    <property type="project" value="InterPro"/>
</dbReference>
<dbReference type="PANTHER" id="PTHR30619:SF1">
    <property type="entry name" value="RECOMBINATION PROTEIN 2"/>
    <property type="match status" value="1"/>
</dbReference>
<sequence>MAGRELQDGHFYRLPLIPLLFAFMAGLIAGRLSDLPFLFTGAWVAAAAAGFDLTRRVICHKPALFCPLLLFFALGVISIAAWQTPFFPPPETKPLFDSGYMKICGTITGPPRMEAFRTRCVLDQLEISGKKSALYQPAGRIQAAFYGKTPKLSPGDRVRFRSLIRPFHNFNNPGGFDYRQYMADQNIWAAVYTSGKRVKEAPPSAQKPGFQNQIHRLRIRLDKTVSSIGADDAGAVLSALVVGKRHRISPELQKSFNRAGVSHLLAISGLHMGIISVCAFMVFKWMISRFRIFLYTGLAFKLAAMLTLVPVICYAMLSGFSPSTQRAVVMIAIFLTAIARAAPYHRVNTLAVAAFVICTIHPPSIFSVSFQLSFAAVSAIFYGIYLFFKPGGGPEKKSLRVIGRIKNFMLISVFAIAGTLPLVMHHFQQATFLGVIANLILVPWIGFMVVPLGLAGAMIFPVSGTLAVWLLACAHWLLGPAISLIKMMSDSPVGAFETFSPTVPEVICAYGLLAGLGLIWRGKTTGIRKFAAIGLVPVFLVSAADAGYWMHKRLWHSDLRVTVLDVGQGHASLVEFPKGYTMLIDGGGFSDNSLFDVGARILAPYLRQRKIGTIDTVVLSHPDSDHLNGLLYILNHFQVHEIISTHIRADTSGYKKFQEIINKKQIPHPRLDHVNAARKINGARFEILFPHPDAEIACAPCSGANNCALVVRIRYHDKAILFPGDIEACAEGLVVQQAGEKAEADILIAPHHGSKTSSTSGFLDVVDPKTIIIPVREGRYQMPSQSVLDRYKKRNIKILRTDRQGAARIRIHEGTLEIRTKQKPRFNQMLNRGHNY</sequence>
<dbReference type="CDD" id="cd07731">
    <property type="entry name" value="ComA-like_MBL-fold"/>
    <property type="match status" value="1"/>
</dbReference>
<comment type="caution">
    <text evidence="8">The sequence shown here is derived from an EMBL/GenBank/DDBJ whole genome shotgun (WGS) entry which is preliminary data.</text>
</comment>
<dbReference type="InterPro" id="IPR001279">
    <property type="entry name" value="Metallo-B-lactamas"/>
</dbReference>
<evidence type="ECO:0000256" key="2">
    <source>
        <dbReference type="ARBA" id="ARBA00022475"/>
    </source>
</evidence>
<dbReference type="Gene3D" id="3.60.15.10">
    <property type="entry name" value="Ribonuclease Z/Hydroxyacylglutathione hydrolase-like"/>
    <property type="match status" value="1"/>
</dbReference>
<dbReference type="SUPFAM" id="SSF56281">
    <property type="entry name" value="Metallo-hydrolase/oxidoreductase"/>
    <property type="match status" value="1"/>
</dbReference>
<dbReference type="RefSeq" id="WP_181551613.1">
    <property type="nucleotide sequence ID" value="NZ_JACDUS010000006.1"/>
</dbReference>
<dbReference type="InterPro" id="IPR025405">
    <property type="entry name" value="DUF4131"/>
</dbReference>
<feature type="transmembrane region" description="Helical" evidence="6">
    <location>
        <begin position="264"/>
        <end position="283"/>
    </location>
</feature>
<dbReference type="NCBIfam" id="TIGR00360">
    <property type="entry name" value="ComEC_N-term"/>
    <property type="match status" value="1"/>
</dbReference>
<dbReference type="PANTHER" id="PTHR30619">
    <property type="entry name" value="DNA INTERNALIZATION/COMPETENCE PROTEIN COMEC/REC2"/>
    <property type="match status" value="1"/>
</dbReference>